<organism evidence="1 2">
    <name type="scientific">Steinernema glaseri</name>
    <dbReference type="NCBI Taxonomy" id="37863"/>
    <lineage>
        <taxon>Eukaryota</taxon>
        <taxon>Metazoa</taxon>
        <taxon>Ecdysozoa</taxon>
        <taxon>Nematoda</taxon>
        <taxon>Chromadorea</taxon>
        <taxon>Rhabditida</taxon>
        <taxon>Tylenchina</taxon>
        <taxon>Panagrolaimomorpha</taxon>
        <taxon>Strongyloidoidea</taxon>
        <taxon>Steinernematidae</taxon>
        <taxon>Steinernema</taxon>
    </lineage>
</organism>
<dbReference type="WBParaSite" id="L893_g13001.t1">
    <property type="protein sequence ID" value="L893_g13001.t1"/>
    <property type="gene ID" value="L893_g13001"/>
</dbReference>
<sequence length="317" mass="36620">MDAVPLKFVDSVVELFGKETLDELAREVRHLLWKPVVDFHHRNRVYYKVRYREVEGGIKHVFATLEDVHLGRPVSMRTIREKGRFARIVGVDDLTANIRLSYFDGVEPLGEAETTKLLETVAPLIDSVSGYFYSYCTRVLLTSLFRRAYFQKINVKYCGQIAYDFLEDQINNSPFLTKLEMVGSNWPKSFLGLITNFCLTGRPGKLVSVLFSYESGTLIDSNFIQNLLDLWRTKGNLHFRIHSVGDTVSEEGFRALMNQGQVVKRSEYIQHSFFTHRTEKSVAVLSTSTCLMECLTCECDRFEKCLLKEEFPNYHDF</sequence>
<name>A0A1I7Y5Q1_9BILA</name>
<evidence type="ECO:0000313" key="2">
    <source>
        <dbReference type="WBParaSite" id="L893_g13001.t1"/>
    </source>
</evidence>
<dbReference type="AlphaFoldDB" id="A0A1I7Y5Q1"/>
<reference evidence="2" key="1">
    <citation type="submission" date="2016-11" db="UniProtKB">
        <authorList>
            <consortium name="WormBaseParasite"/>
        </authorList>
    </citation>
    <scope>IDENTIFICATION</scope>
</reference>
<protein>
    <submittedName>
        <fullName evidence="2">F-box domain-containing protein</fullName>
    </submittedName>
</protein>
<evidence type="ECO:0000313" key="1">
    <source>
        <dbReference type="Proteomes" id="UP000095287"/>
    </source>
</evidence>
<proteinExistence type="predicted"/>
<keyword evidence="1" id="KW-1185">Reference proteome</keyword>
<dbReference type="Proteomes" id="UP000095287">
    <property type="component" value="Unplaced"/>
</dbReference>
<accession>A0A1I7Y5Q1</accession>